<feature type="compositionally biased region" description="Polar residues" evidence="1">
    <location>
        <begin position="151"/>
        <end position="163"/>
    </location>
</feature>
<proteinExistence type="predicted"/>
<evidence type="ECO:0000313" key="4">
    <source>
        <dbReference type="Proteomes" id="UP001152622"/>
    </source>
</evidence>
<name>A0A9Q1FIB1_SYNKA</name>
<dbReference type="OrthoDB" id="8719906at2759"/>
<comment type="caution">
    <text evidence="3">The sequence shown here is derived from an EMBL/GenBank/DDBJ whole genome shotgun (WGS) entry which is preliminary data.</text>
</comment>
<feature type="region of interest" description="Disordered" evidence="1">
    <location>
        <begin position="109"/>
        <end position="178"/>
    </location>
</feature>
<dbReference type="EMBL" id="JAINUF010000005">
    <property type="protein sequence ID" value="KAJ8359259.1"/>
    <property type="molecule type" value="Genomic_DNA"/>
</dbReference>
<feature type="compositionally biased region" description="Polar residues" evidence="1">
    <location>
        <begin position="121"/>
        <end position="141"/>
    </location>
</feature>
<feature type="transmembrane region" description="Helical" evidence="2">
    <location>
        <begin position="82"/>
        <end position="102"/>
    </location>
</feature>
<keyword evidence="2" id="KW-0472">Membrane</keyword>
<evidence type="ECO:0000256" key="1">
    <source>
        <dbReference type="SAM" id="MobiDB-lite"/>
    </source>
</evidence>
<accession>A0A9Q1FIB1</accession>
<organism evidence="3 4">
    <name type="scientific">Synaphobranchus kaupii</name>
    <name type="common">Kaup's arrowtooth eel</name>
    <dbReference type="NCBI Taxonomy" id="118154"/>
    <lineage>
        <taxon>Eukaryota</taxon>
        <taxon>Metazoa</taxon>
        <taxon>Chordata</taxon>
        <taxon>Craniata</taxon>
        <taxon>Vertebrata</taxon>
        <taxon>Euteleostomi</taxon>
        <taxon>Actinopterygii</taxon>
        <taxon>Neopterygii</taxon>
        <taxon>Teleostei</taxon>
        <taxon>Anguilliformes</taxon>
        <taxon>Synaphobranchidae</taxon>
        <taxon>Synaphobranchus</taxon>
    </lineage>
</organism>
<dbReference type="Proteomes" id="UP001152622">
    <property type="component" value="Chromosome 5"/>
</dbReference>
<keyword evidence="4" id="KW-1185">Reference proteome</keyword>
<dbReference type="AlphaFoldDB" id="A0A9Q1FIB1"/>
<sequence length="178" mass="19143">MLVPQWLKSARVVLVEVRDGRTYSGSAVSSGESETWNLQPPVRAGEYACYVTFYVFNKHAMSSLSDSVIVTTGSWYPPSTGLIVGALFTTLIGAGILVYVCICRVHKEGSQGNSAPEEAQTEISTTTPWADAENQTTTPGDNTEDPETPPGSDTENPISTPEANTDRPRFSLGEEHAS</sequence>
<keyword evidence="2" id="KW-1133">Transmembrane helix</keyword>
<reference evidence="3" key="1">
    <citation type="journal article" date="2023" name="Science">
        <title>Genome structures resolve the early diversification of teleost fishes.</title>
        <authorList>
            <person name="Parey E."/>
            <person name="Louis A."/>
            <person name="Montfort J."/>
            <person name="Bouchez O."/>
            <person name="Roques C."/>
            <person name="Iampietro C."/>
            <person name="Lluch J."/>
            <person name="Castinel A."/>
            <person name="Donnadieu C."/>
            <person name="Desvignes T."/>
            <person name="Floi Bucao C."/>
            <person name="Jouanno E."/>
            <person name="Wen M."/>
            <person name="Mejri S."/>
            <person name="Dirks R."/>
            <person name="Jansen H."/>
            <person name="Henkel C."/>
            <person name="Chen W.J."/>
            <person name="Zahm M."/>
            <person name="Cabau C."/>
            <person name="Klopp C."/>
            <person name="Thompson A.W."/>
            <person name="Robinson-Rechavi M."/>
            <person name="Braasch I."/>
            <person name="Lecointre G."/>
            <person name="Bobe J."/>
            <person name="Postlethwait J.H."/>
            <person name="Berthelot C."/>
            <person name="Roest Crollius H."/>
            <person name="Guiguen Y."/>
        </authorList>
    </citation>
    <scope>NUCLEOTIDE SEQUENCE</scope>
    <source>
        <strain evidence="3">WJC10195</strain>
    </source>
</reference>
<gene>
    <name evidence="3" type="ORF">SKAU_G00157840</name>
</gene>
<keyword evidence="2" id="KW-0812">Transmembrane</keyword>
<protein>
    <submittedName>
        <fullName evidence="3">Uncharacterized protein</fullName>
    </submittedName>
</protein>
<evidence type="ECO:0000256" key="2">
    <source>
        <dbReference type="SAM" id="Phobius"/>
    </source>
</evidence>
<evidence type="ECO:0000313" key="3">
    <source>
        <dbReference type="EMBL" id="KAJ8359259.1"/>
    </source>
</evidence>
<feature type="compositionally biased region" description="Basic and acidic residues" evidence="1">
    <location>
        <begin position="164"/>
        <end position="178"/>
    </location>
</feature>